<evidence type="ECO:0000256" key="1">
    <source>
        <dbReference type="SAM" id="Phobius"/>
    </source>
</evidence>
<feature type="transmembrane region" description="Helical" evidence="1">
    <location>
        <begin position="62"/>
        <end position="82"/>
    </location>
</feature>
<evidence type="ECO:0000313" key="3">
    <source>
        <dbReference type="Proteomes" id="UP000565572"/>
    </source>
</evidence>
<feature type="transmembrane region" description="Helical" evidence="1">
    <location>
        <begin position="20"/>
        <end position="42"/>
    </location>
</feature>
<dbReference type="RefSeq" id="WP_183338351.1">
    <property type="nucleotide sequence ID" value="NZ_JACHZG010000001.1"/>
</dbReference>
<proteinExistence type="predicted"/>
<accession>A0A7W5P7U5</accession>
<keyword evidence="1" id="KW-0472">Membrane</keyword>
<dbReference type="Proteomes" id="UP000565572">
    <property type="component" value="Unassembled WGS sequence"/>
</dbReference>
<dbReference type="EMBL" id="JACHZG010000001">
    <property type="protein sequence ID" value="MBB3327246.1"/>
    <property type="molecule type" value="Genomic_DNA"/>
</dbReference>
<evidence type="ECO:0000313" key="2">
    <source>
        <dbReference type="EMBL" id="MBB3327246.1"/>
    </source>
</evidence>
<organism evidence="2 3">
    <name type="scientific">Microlunatus antarcticus</name>
    <dbReference type="NCBI Taxonomy" id="53388"/>
    <lineage>
        <taxon>Bacteria</taxon>
        <taxon>Bacillati</taxon>
        <taxon>Actinomycetota</taxon>
        <taxon>Actinomycetes</taxon>
        <taxon>Propionibacteriales</taxon>
        <taxon>Propionibacteriaceae</taxon>
        <taxon>Microlunatus</taxon>
    </lineage>
</organism>
<feature type="transmembrane region" description="Helical" evidence="1">
    <location>
        <begin position="89"/>
        <end position="109"/>
    </location>
</feature>
<keyword evidence="1" id="KW-1133">Transmembrane helix</keyword>
<name>A0A7W5P7U5_9ACTN</name>
<comment type="caution">
    <text evidence="2">The sequence shown here is derived from an EMBL/GenBank/DDBJ whole genome shotgun (WGS) entry which is preliminary data.</text>
</comment>
<keyword evidence="3" id="KW-1185">Reference proteome</keyword>
<gene>
    <name evidence="2" type="ORF">FHX39_002190</name>
</gene>
<reference evidence="2 3" key="1">
    <citation type="submission" date="2020-08" db="EMBL/GenBank/DDBJ databases">
        <title>Sequencing the genomes of 1000 actinobacteria strains.</title>
        <authorList>
            <person name="Klenk H.-P."/>
        </authorList>
    </citation>
    <scope>NUCLEOTIDE SEQUENCE [LARGE SCALE GENOMIC DNA]</scope>
    <source>
        <strain evidence="2 3">DSM 11053</strain>
    </source>
</reference>
<sequence length="135" mass="13745">MRVQVSHGRVSSGKPRSVRVALVVAAAVVVLVLAAVVLPVWGLIGSADASTAGALDVPVGRIAVVMVLGVLVVVALAVGLLVTTRPTVAWVLTAVITVVALLTALYPLLATAQAAVDQGKAFIPWLTNLVVQLRG</sequence>
<keyword evidence="1" id="KW-0812">Transmembrane</keyword>
<dbReference type="AlphaFoldDB" id="A0A7W5P7U5"/>
<protein>
    <submittedName>
        <fullName evidence="2">Uncharacterized protein</fullName>
    </submittedName>
</protein>